<dbReference type="STRING" id="452637.Oter_1315"/>
<name>B1ZRB3_OPITP</name>
<dbReference type="Pfam" id="PF06123">
    <property type="entry name" value="CreD"/>
    <property type="match status" value="1"/>
</dbReference>
<gene>
    <name evidence="2" type="ordered locus">Oter_1315</name>
</gene>
<dbReference type="EMBL" id="CP001032">
    <property type="protein sequence ID" value="ACB74600.1"/>
    <property type="molecule type" value="Genomic_DNA"/>
</dbReference>
<evidence type="ECO:0000256" key="1">
    <source>
        <dbReference type="SAM" id="Phobius"/>
    </source>
</evidence>
<dbReference type="RefSeq" id="WP_012374138.1">
    <property type="nucleotide sequence ID" value="NC_010571.1"/>
</dbReference>
<dbReference type="PANTHER" id="PTHR30092:SF0">
    <property type="entry name" value="INNER MEMBRANE PROTEIN CRED"/>
    <property type="match status" value="1"/>
</dbReference>
<evidence type="ECO:0000313" key="3">
    <source>
        <dbReference type="Proteomes" id="UP000007013"/>
    </source>
</evidence>
<organism evidence="2 3">
    <name type="scientific">Opitutus terrae (strain DSM 11246 / JCM 15787 / PB90-1)</name>
    <dbReference type="NCBI Taxonomy" id="452637"/>
    <lineage>
        <taxon>Bacteria</taxon>
        <taxon>Pseudomonadati</taxon>
        <taxon>Verrucomicrobiota</taxon>
        <taxon>Opitutia</taxon>
        <taxon>Opitutales</taxon>
        <taxon>Opitutaceae</taxon>
        <taxon>Opitutus</taxon>
    </lineage>
</organism>
<keyword evidence="1" id="KW-0812">Transmembrane</keyword>
<sequence length="471" mass="50962">MNSLPAPNLLDAARRRLYLFLKIASICVLIGLLHIPLAMTSGVLRERQSYQAAATETIASTWGREQCLLGPVLAVPYDYNVKVFRSKTVDARVVQVADVEVASATAYFLPEELTVNGTVAPEVRRRGIYEAVVYHASAQLSGRWRPDFAAAGIEADRVHWEKARVHLGVSDVHGIRAVGALQVGGNEATFEPSDSSSASALPLVAKLRGLTGGDALEFAVTVETQGSSRITVAPTGKATTVTLASAWPDPSFDGAALPVERSVSPAGFQARWQSSHLSRGFPQHWTDRQVNTDELTARIKTASFGVTFARPIDGYGMTHRAQKYGTLFFVLTFTVFFLFEVIAQLRIHWLQYALVGAALCLFFLAFLALSEFWPTGAAYATAAAACTLMISLYTHTFLRAGRRTLVVLGGLVATYAYLYFVLQSQDYALLAGTAALFVALGLVMFFTRRIDWGTVGAADAAHSSAATPEGR</sequence>
<dbReference type="NCBIfam" id="NF008712">
    <property type="entry name" value="PRK11715.1-1"/>
    <property type="match status" value="1"/>
</dbReference>
<dbReference type="Proteomes" id="UP000007013">
    <property type="component" value="Chromosome"/>
</dbReference>
<dbReference type="InterPro" id="IPR010364">
    <property type="entry name" value="Uncharacterised_IM_CreD"/>
</dbReference>
<dbReference type="KEGG" id="ote:Oter_1315"/>
<dbReference type="PANTHER" id="PTHR30092">
    <property type="entry name" value="INNER MEMBRANE PROTEIN CRED"/>
    <property type="match status" value="1"/>
</dbReference>
<dbReference type="GO" id="GO:0005886">
    <property type="term" value="C:plasma membrane"/>
    <property type="evidence" value="ECO:0007669"/>
    <property type="project" value="TreeGrafter"/>
</dbReference>
<dbReference type="PIRSF" id="PIRSF004548">
    <property type="entry name" value="CreD"/>
    <property type="match status" value="1"/>
</dbReference>
<feature type="transmembrane region" description="Helical" evidence="1">
    <location>
        <begin position="349"/>
        <end position="370"/>
    </location>
</feature>
<proteinExistence type="predicted"/>
<dbReference type="OrthoDB" id="9791851at2"/>
<keyword evidence="3" id="KW-1185">Reference proteome</keyword>
<evidence type="ECO:0000313" key="2">
    <source>
        <dbReference type="EMBL" id="ACB74600.1"/>
    </source>
</evidence>
<feature type="transmembrane region" description="Helical" evidence="1">
    <location>
        <begin position="428"/>
        <end position="446"/>
    </location>
</feature>
<dbReference type="eggNOG" id="COG4452">
    <property type="taxonomic scope" value="Bacteria"/>
</dbReference>
<feature type="transmembrane region" description="Helical" evidence="1">
    <location>
        <begin position="376"/>
        <end position="393"/>
    </location>
</feature>
<accession>B1ZRB3</accession>
<keyword evidence="1" id="KW-0472">Membrane</keyword>
<reference evidence="2 3" key="1">
    <citation type="journal article" date="2011" name="J. Bacteriol.">
        <title>Genome sequence of the verrucomicrobium Opitutus terrae PB90-1, an abundant inhabitant of rice paddy soil ecosystems.</title>
        <authorList>
            <person name="van Passel M.W."/>
            <person name="Kant R."/>
            <person name="Palva A."/>
            <person name="Copeland A."/>
            <person name="Lucas S."/>
            <person name="Lapidus A."/>
            <person name="Glavina del Rio T."/>
            <person name="Pitluck S."/>
            <person name="Goltsman E."/>
            <person name="Clum A."/>
            <person name="Sun H."/>
            <person name="Schmutz J."/>
            <person name="Larimer F.W."/>
            <person name="Land M.L."/>
            <person name="Hauser L."/>
            <person name="Kyrpides N."/>
            <person name="Mikhailova N."/>
            <person name="Richardson P.P."/>
            <person name="Janssen P.H."/>
            <person name="de Vos W.M."/>
            <person name="Smidt H."/>
        </authorList>
    </citation>
    <scope>NUCLEOTIDE SEQUENCE [LARGE SCALE GENOMIC DNA]</scope>
    <source>
        <strain evidence="3">DSM 11246 / JCM 15787 / PB90-1</strain>
    </source>
</reference>
<feature type="transmembrane region" description="Helical" evidence="1">
    <location>
        <begin position="405"/>
        <end position="422"/>
    </location>
</feature>
<feature type="transmembrane region" description="Helical" evidence="1">
    <location>
        <begin position="324"/>
        <end position="342"/>
    </location>
</feature>
<dbReference type="AlphaFoldDB" id="B1ZRB3"/>
<protein>
    <submittedName>
        <fullName evidence="2">Inner membrane CreD family protein</fullName>
    </submittedName>
</protein>
<keyword evidence="1" id="KW-1133">Transmembrane helix</keyword>
<feature type="transmembrane region" description="Helical" evidence="1">
    <location>
        <begin position="17"/>
        <end position="39"/>
    </location>
</feature>
<dbReference type="HOGENOM" id="CLU_036281_1_0_0"/>